<dbReference type="InterPro" id="IPR011333">
    <property type="entry name" value="SKP1/BTB/POZ_sf"/>
</dbReference>
<protein>
    <recommendedName>
        <fullName evidence="3">SPRY domain-containing protein</fullName>
    </recommendedName>
</protein>
<evidence type="ECO:0008006" key="3">
    <source>
        <dbReference type="Google" id="ProtNLM"/>
    </source>
</evidence>
<sequence>MEEDVGEDPEMPFGGGGVFEHVLNFMREVELHYELLSSAELVLLRTEARFYRLHALVNAIDEAATPATVPAAAAAAAPIAAAAPTAEALKPTAAAAATAGGVPDGVLEVGPYYTLDALATTATKIGVKKRIAVVAGPILQAGVPLAVRIIAASMSNIRVGIAPHDIAQKTLDDFQVDRSEWYIDAWSGRLFNSAPNSANGRPPAWQSGKIKAGAVVGVSMNASGQVFFTVDGHPINSEAAAFRLPPDHGPVRLVVMMTQACDQVRLERL</sequence>
<name>A0A835Z3N3_9STRA</name>
<dbReference type="InterPro" id="IPR043136">
    <property type="entry name" value="B30.2/SPRY_sf"/>
</dbReference>
<reference evidence="1" key="1">
    <citation type="submission" date="2021-02" db="EMBL/GenBank/DDBJ databases">
        <title>First Annotated Genome of the Yellow-green Alga Tribonema minus.</title>
        <authorList>
            <person name="Mahan K.M."/>
        </authorList>
    </citation>
    <scope>NUCLEOTIDE SEQUENCE</scope>
    <source>
        <strain evidence="1">UTEX B ZZ1240</strain>
    </source>
</reference>
<proteinExistence type="predicted"/>
<gene>
    <name evidence="1" type="ORF">JKP88DRAFT_290788</name>
</gene>
<accession>A0A835Z3N3</accession>
<evidence type="ECO:0000313" key="1">
    <source>
        <dbReference type="EMBL" id="KAG5181653.1"/>
    </source>
</evidence>
<organism evidence="1 2">
    <name type="scientific">Tribonema minus</name>
    <dbReference type="NCBI Taxonomy" id="303371"/>
    <lineage>
        <taxon>Eukaryota</taxon>
        <taxon>Sar</taxon>
        <taxon>Stramenopiles</taxon>
        <taxon>Ochrophyta</taxon>
        <taxon>PX clade</taxon>
        <taxon>Xanthophyceae</taxon>
        <taxon>Tribonematales</taxon>
        <taxon>Tribonemataceae</taxon>
        <taxon>Tribonema</taxon>
    </lineage>
</organism>
<evidence type="ECO:0000313" key="2">
    <source>
        <dbReference type="Proteomes" id="UP000664859"/>
    </source>
</evidence>
<dbReference type="AlphaFoldDB" id="A0A835Z3N3"/>
<dbReference type="EMBL" id="JAFCMP010000309">
    <property type="protein sequence ID" value="KAG5181653.1"/>
    <property type="molecule type" value="Genomic_DNA"/>
</dbReference>
<dbReference type="Proteomes" id="UP000664859">
    <property type="component" value="Unassembled WGS sequence"/>
</dbReference>
<dbReference type="Gene3D" id="3.30.710.10">
    <property type="entry name" value="Potassium Channel Kv1.1, Chain A"/>
    <property type="match status" value="1"/>
</dbReference>
<dbReference type="SUPFAM" id="SSF54695">
    <property type="entry name" value="POZ domain"/>
    <property type="match status" value="1"/>
</dbReference>
<dbReference type="Gene3D" id="2.60.120.920">
    <property type="match status" value="1"/>
</dbReference>
<keyword evidence="2" id="KW-1185">Reference proteome</keyword>
<comment type="caution">
    <text evidence="1">The sequence shown here is derived from an EMBL/GenBank/DDBJ whole genome shotgun (WGS) entry which is preliminary data.</text>
</comment>